<feature type="transmembrane region" description="Helical" evidence="6">
    <location>
        <begin position="119"/>
        <end position="137"/>
    </location>
</feature>
<dbReference type="AlphaFoldDB" id="A0AAV4IFU8"/>
<reference evidence="8 9" key="1">
    <citation type="journal article" date="2021" name="Elife">
        <title>Chloroplast acquisition without the gene transfer in kleptoplastic sea slugs, Plakobranchus ocellatus.</title>
        <authorList>
            <person name="Maeda T."/>
            <person name="Takahashi S."/>
            <person name="Yoshida T."/>
            <person name="Shimamura S."/>
            <person name="Takaki Y."/>
            <person name="Nagai Y."/>
            <person name="Toyoda A."/>
            <person name="Suzuki Y."/>
            <person name="Arimoto A."/>
            <person name="Ishii H."/>
            <person name="Satoh N."/>
            <person name="Nishiyama T."/>
            <person name="Hasebe M."/>
            <person name="Maruyama T."/>
            <person name="Minagawa J."/>
            <person name="Obokata J."/>
            <person name="Shigenobu S."/>
        </authorList>
    </citation>
    <scope>NUCLEOTIDE SEQUENCE [LARGE SCALE GENOMIC DNA]</scope>
</reference>
<dbReference type="PROSITE" id="PS50850">
    <property type="entry name" value="MFS"/>
    <property type="match status" value="1"/>
</dbReference>
<evidence type="ECO:0000256" key="2">
    <source>
        <dbReference type="ARBA" id="ARBA00022692"/>
    </source>
</evidence>
<organism evidence="8 9">
    <name type="scientific">Elysia marginata</name>
    <dbReference type="NCBI Taxonomy" id="1093978"/>
    <lineage>
        <taxon>Eukaryota</taxon>
        <taxon>Metazoa</taxon>
        <taxon>Spiralia</taxon>
        <taxon>Lophotrochozoa</taxon>
        <taxon>Mollusca</taxon>
        <taxon>Gastropoda</taxon>
        <taxon>Heterobranchia</taxon>
        <taxon>Euthyneura</taxon>
        <taxon>Panpulmonata</taxon>
        <taxon>Sacoglossa</taxon>
        <taxon>Placobranchoidea</taxon>
        <taxon>Plakobranchidae</taxon>
        <taxon>Elysia</taxon>
    </lineage>
</organism>
<evidence type="ECO:0000256" key="3">
    <source>
        <dbReference type="ARBA" id="ARBA00022989"/>
    </source>
</evidence>
<proteinExistence type="predicted"/>
<dbReference type="Gene3D" id="1.20.1250.20">
    <property type="entry name" value="MFS general substrate transporter like domains"/>
    <property type="match status" value="1"/>
</dbReference>
<comment type="subcellular location">
    <subcellularLocation>
        <location evidence="1">Membrane</location>
        <topology evidence="1">Multi-pass membrane protein</topology>
    </subcellularLocation>
</comment>
<dbReference type="InterPro" id="IPR020846">
    <property type="entry name" value="MFS_dom"/>
</dbReference>
<dbReference type="InterPro" id="IPR005829">
    <property type="entry name" value="Sugar_transporter_CS"/>
</dbReference>
<feature type="transmembrane region" description="Helical" evidence="6">
    <location>
        <begin position="235"/>
        <end position="257"/>
    </location>
</feature>
<evidence type="ECO:0000256" key="4">
    <source>
        <dbReference type="ARBA" id="ARBA00023136"/>
    </source>
</evidence>
<dbReference type="InterPro" id="IPR005828">
    <property type="entry name" value="MFS_sugar_transport-like"/>
</dbReference>
<feature type="domain" description="Major facilitator superfamily (MFS) profile" evidence="7">
    <location>
        <begin position="1"/>
        <end position="381"/>
    </location>
</feature>
<dbReference type="SUPFAM" id="SSF103473">
    <property type="entry name" value="MFS general substrate transporter"/>
    <property type="match status" value="1"/>
</dbReference>
<dbReference type="PANTHER" id="PTHR24064">
    <property type="entry name" value="SOLUTE CARRIER FAMILY 22 MEMBER"/>
    <property type="match status" value="1"/>
</dbReference>
<evidence type="ECO:0000313" key="9">
    <source>
        <dbReference type="Proteomes" id="UP000762676"/>
    </source>
</evidence>
<feature type="transmembrane region" description="Helical" evidence="6">
    <location>
        <begin position="264"/>
        <end position="285"/>
    </location>
</feature>
<feature type="transmembrane region" description="Helical" evidence="6">
    <location>
        <begin position="92"/>
        <end position="113"/>
    </location>
</feature>
<feature type="region of interest" description="Disordered" evidence="5">
    <location>
        <begin position="399"/>
        <end position="471"/>
    </location>
</feature>
<keyword evidence="4 6" id="KW-0472">Membrane</keyword>
<dbReference type="PROSITE" id="PS00216">
    <property type="entry name" value="SUGAR_TRANSPORT_1"/>
    <property type="match status" value="1"/>
</dbReference>
<evidence type="ECO:0000313" key="8">
    <source>
        <dbReference type="EMBL" id="GFS07912.1"/>
    </source>
</evidence>
<feature type="transmembrane region" description="Helical" evidence="6">
    <location>
        <begin position="36"/>
        <end position="55"/>
    </location>
</feature>
<protein>
    <submittedName>
        <fullName evidence="8">Solute carrier family 22 member 21</fullName>
    </submittedName>
</protein>
<dbReference type="PROSITE" id="PS00217">
    <property type="entry name" value="SUGAR_TRANSPORT_2"/>
    <property type="match status" value="1"/>
</dbReference>
<comment type="caution">
    <text evidence="8">The sequence shown here is derived from an EMBL/GenBank/DDBJ whole genome shotgun (WGS) entry which is preliminary data.</text>
</comment>
<feature type="compositionally biased region" description="Basic and acidic residues" evidence="5">
    <location>
        <begin position="399"/>
        <end position="421"/>
    </location>
</feature>
<name>A0AAV4IFU8_9GAST</name>
<dbReference type="EMBL" id="BMAT01009519">
    <property type="protein sequence ID" value="GFS07912.1"/>
    <property type="molecule type" value="Genomic_DNA"/>
</dbReference>
<feature type="transmembrane region" description="Helical" evidence="6">
    <location>
        <begin position="61"/>
        <end position="80"/>
    </location>
</feature>
<accession>A0AAV4IFU8</accession>
<feature type="transmembrane region" description="Helical" evidence="6">
    <location>
        <begin position="356"/>
        <end position="376"/>
    </location>
</feature>
<gene>
    <name evidence="8" type="ORF">ElyMa_004743400</name>
</gene>
<dbReference type="Proteomes" id="UP000762676">
    <property type="component" value="Unassembled WGS sequence"/>
</dbReference>
<dbReference type="GO" id="GO:0016020">
    <property type="term" value="C:membrane"/>
    <property type="evidence" value="ECO:0007669"/>
    <property type="project" value="UniProtKB-SubCell"/>
</dbReference>
<keyword evidence="3 6" id="KW-1133">Transmembrane helix</keyword>
<keyword evidence="9" id="KW-1185">Reference proteome</keyword>
<dbReference type="GO" id="GO:0022857">
    <property type="term" value="F:transmembrane transporter activity"/>
    <property type="evidence" value="ECO:0007669"/>
    <property type="project" value="InterPro"/>
</dbReference>
<evidence type="ECO:0000259" key="7">
    <source>
        <dbReference type="PROSITE" id="PS50850"/>
    </source>
</evidence>
<sequence length="471" mass="52371">MQWMKASITSIQFGGILAGSILGGQSGDYFGRKKTLYGSYLLHTVFNVISAYSVGWQMFTVMRFLIGVMIGVVLVMIVPYPTEFFPLRWRHTIPAIPMWPLGVLAFAMGAWLLEDWSKLQLACAVLAVPGLLGYFYIPESARWLATRGRLDESYAALEKMARLNGKPLPQTAMDTIKEIAQDEKTSRKGKDYSYIDIFRTRATAQLTLIVAFKWVVLSMVFYGLSFAVTSFAGDLYLNMFLMSVVELPAYFLTFVLIDRIGRRWTCLGFLAITTIVSFACIGLHLKAPEELREKLISACCLTAKLAVAACWAASQTWVTESYPTVTRSLGYGFANTSSRVGAIIAPFVINLDDMPLFTFILMGSLTLISMVITCFIPETRNKVMAETVQEKALNAGETERAEIVDETSKTPKDYDERKKDLQSNGLGTDPHKLSNLVGSFTDSTPLSNSPSKDDENGIANYGYTKTKTDQF</sequence>
<evidence type="ECO:0000256" key="1">
    <source>
        <dbReference type="ARBA" id="ARBA00004141"/>
    </source>
</evidence>
<feature type="transmembrane region" description="Helical" evidence="6">
    <location>
        <begin position="206"/>
        <end position="229"/>
    </location>
</feature>
<keyword evidence="2 6" id="KW-0812">Transmembrane</keyword>
<dbReference type="InterPro" id="IPR036259">
    <property type="entry name" value="MFS_trans_sf"/>
</dbReference>
<feature type="compositionally biased region" description="Polar residues" evidence="5">
    <location>
        <begin position="436"/>
        <end position="450"/>
    </location>
</feature>
<evidence type="ECO:0000256" key="5">
    <source>
        <dbReference type="SAM" id="MobiDB-lite"/>
    </source>
</evidence>
<evidence type="ECO:0000256" key="6">
    <source>
        <dbReference type="SAM" id="Phobius"/>
    </source>
</evidence>
<dbReference type="Pfam" id="PF00083">
    <property type="entry name" value="Sugar_tr"/>
    <property type="match status" value="1"/>
</dbReference>